<dbReference type="PANTHER" id="PTHR13200">
    <property type="entry name" value="EEF1A LYSINE METHYLTRANSFERASE 1"/>
    <property type="match status" value="1"/>
</dbReference>
<dbReference type="PROSITE" id="PS00092">
    <property type="entry name" value="N6_MTASE"/>
    <property type="match status" value="1"/>
</dbReference>
<dbReference type="AlphaFoldDB" id="A0A087T9Y6"/>
<feature type="non-terminal residue" evidence="5">
    <location>
        <position position="186"/>
    </location>
</feature>
<dbReference type="InterPro" id="IPR041370">
    <property type="entry name" value="Mlase_EEF1AKMT1/ZCCHC4"/>
</dbReference>
<dbReference type="OrthoDB" id="206354at2759"/>
<dbReference type="InterPro" id="IPR019369">
    <property type="entry name" value="Efm5/EEF1AKMT1"/>
</dbReference>
<name>A0A087T9Y6_STEMI</name>
<evidence type="ECO:0000256" key="1">
    <source>
        <dbReference type="ARBA" id="ARBA00004496"/>
    </source>
</evidence>
<organism evidence="5 6">
    <name type="scientific">Stegodyphus mimosarum</name>
    <name type="common">African social velvet spider</name>
    <dbReference type="NCBI Taxonomy" id="407821"/>
    <lineage>
        <taxon>Eukaryota</taxon>
        <taxon>Metazoa</taxon>
        <taxon>Ecdysozoa</taxon>
        <taxon>Arthropoda</taxon>
        <taxon>Chelicerata</taxon>
        <taxon>Arachnida</taxon>
        <taxon>Araneae</taxon>
        <taxon>Araneomorphae</taxon>
        <taxon>Entelegynae</taxon>
        <taxon>Eresoidea</taxon>
        <taxon>Eresidae</taxon>
        <taxon>Stegodyphus</taxon>
    </lineage>
</organism>
<dbReference type="STRING" id="407821.A0A087T9Y6"/>
<keyword evidence="6" id="KW-1185">Reference proteome</keyword>
<keyword evidence="3 5" id="KW-0489">Methyltransferase</keyword>
<proteinExistence type="predicted"/>
<dbReference type="GO" id="GO:0003676">
    <property type="term" value="F:nucleic acid binding"/>
    <property type="evidence" value="ECO:0007669"/>
    <property type="project" value="InterPro"/>
</dbReference>
<evidence type="ECO:0000256" key="2">
    <source>
        <dbReference type="ARBA" id="ARBA00022490"/>
    </source>
</evidence>
<protein>
    <submittedName>
        <fullName evidence="5">N(6)-adenine-specific DNA methyltransferase 2</fullName>
    </submittedName>
</protein>
<dbReference type="GO" id="GO:0005737">
    <property type="term" value="C:cytoplasm"/>
    <property type="evidence" value="ECO:0007669"/>
    <property type="project" value="UniProtKB-SubCell"/>
</dbReference>
<dbReference type="Pfam" id="PF10237">
    <property type="entry name" value="N6-adenineMlase"/>
    <property type="match status" value="1"/>
</dbReference>
<dbReference type="GO" id="GO:0016279">
    <property type="term" value="F:protein-lysine N-methyltransferase activity"/>
    <property type="evidence" value="ECO:0007669"/>
    <property type="project" value="InterPro"/>
</dbReference>
<keyword evidence="4 5" id="KW-0808">Transferase</keyword>
<dbReference type="InterPro" id="IPR002052">
    <property type="entry name" value="DNA_methylase_N6_adenine_CS"/>
</dbReference>
<dbReference type="GO" id="GO:0032259">
    <property type="term" value="P:methylation"/>
    <property type="evidence" value="ECO:0007669"/>
    <property type="project" value="UniProtKB-KW"/>
</dbReference>
<reference evidence="5 6" key="1">
    <citation type="submission" date="2013-11" db="EMBL/GenBank/DDBJ databases">
        <title>Genome sequencing of Stegodyphus mimosarum.</title>
        <authorList>
            <person name="Bechsgaard J."/>
        </authorList>
    </citation>
    <scope>NUCLEOTIDE SEQUENCE [LARGE SCALE GENOMIC DNA]</scope>
</reference>
<keyword evidence="2" id="KW-0963">Cytoplasm</keyword>
<evidence type="ECO:0000256" key="4">
    <source>
        <dbReference type="ARBA" id="ARBA00022679"/>
    </source>
</evidence>
<evidence type="ECO:0000256" key="3">
    <source>
        <dbReference type="ARBA" id="ARBA00022603"/>
    </source>
</evidence>
<sequence length="186" mass="21687">MLSDDNDIQLSEHTLKALQEFYKEQEEKSLSENTHNNSILVEEDWKFSQFWYDETTAKTLARIALKAAGENGKIACVSCPSAYAQIKELHPDSDGHYLFEYDKRFQERFPEHFVYYDYNYPLNIDKKFKSYFDTVIVDPPYLSEECLQKTSETVQYLTKEKIVLCTGAVMEDCAKKLLGVIATNFR</sequence>
<dbReference type="OMA" id="CNFRPEH"/>
<evidence type="ECO:0000313" key="5">
    <source>
        <dbReference type="EMBL" id="KFM61925.1"/>
    </source>
</evidence>
<accession>A0A087T9Y6</accession>
<evidence type="ECO:0000313" key="6">
    <source>
        <dbReference type="Proteomes" id="UP000054359"/>
    </source>
</evidence>
<comment type="subcellular location">
    <subcellularLocation>
        <location evidence="1">Cytoplasm</location>
    </subcellularLocation>
</comment>
<dbReference type="PANTHER" id="PTHR13200:SF0">
    <property type="entry name" value="EEF1A LYSINE METHYLTRANSFERASE 1"/>
    <property type="match status" value="1"/>
</dbReference>
<dbReference type="Proteomes" id="UP000054359">
    <property type="component" value="Unassembled WGS sequence"/>
</dbReference>
<gene>
    <name evidence="5" type="ORF">X975_27002</name>
</gene>
<dbReference type="EMBL" id="KK114220">
    <property type="protein sequence ID" value="KFM61925.1"/>
    <property type="molecule type" value="Genomic_DNA"/>
</dbReference>